<feature type="compositionally biased region" description="Basic and acidic residues" evidence="3">
    <location>
        <begin position="167"/>
        <end position="179"/>
    </location>
</feature>
<dbReference type="InterPro" id="IPR014939">
    <property type="entry name" value="CDT1_Gemini-bd-like"/>
</dbReference>
<feature type="non-terminal residue" evidence="5">
    <location>
        <position position="1"/>
    </location>
</feature>
<reference evidence="5" key="1">
    <citation type="journal article" date="2016" name="Gigascience">
        <title>De novo construction of an expanded transcriptome assembly for the western tarnished plant bug, Lygus hesperus.</title>
        <authorList>
            <person name="Tassone E.E."/>
            <person name="Geib S.M."/>
            <person name="Hall B."/>
            <person name="Fabrick J.A."/>
            <person name="Brent C.S."/>
            <person name="Hull J.J."/>
        </authorList>
    </citation>
    <scope>NUCLEOTIDE SEQUENCE</scope>
</reference>
<organism evidence="5">
    <name type="scientific">Lygus hesperus</name>
    <name type="common">Western plant bug</name>
    <dbReference type="NCBI Taxonomy" id="30085"/>
    <lineage>
        <taxon>Eukaryota</taxon>
        <taxon>Metazoa</taxon>
        <taxon>Ecdysozoa</taxon>
        <taxon>Arthropoda</taxon>
        <taxon>Hexapoda</taxon>
        <taxon>Insecta</taxon>
        <taxon>Pterygota</taxon>
        <taxon>Neoptera</taxon>
        <taxon>Paraneoptera</taxon>
        <taxon>Hemiptera</taxon>
        <taxon>Heteroptera</taxon>
        <taxon>Panheteroptera</taxon>
        <taxon>Cimicomorpha</taxon>
        <taxon>Miridae</taxon>
        <taxon>Mirini</taxon>
        <taxon>Lygus</taxon>
    </lineage>
</organism>
<gene>
    <name evidence="5" type="primary">cdt1</name>
    <name evidence="5" type="ORF">g.43068</name>
</gene>
<dbReference type="SUPFAM" id="SSF46785">
    <property type="entry name" value="Winged helix' DNA-binding domain"/>
    <property type="match status" value="1"/>
</dbReference>
<dbReference type="InterPro" id="IPR045173">
    <property type="entry name" value="Cdt1"/>
</dbReference>
<accession>A0A146LN12</accession>
<dbReference type="SMART" id="SM01075">
    <property type="entry name" value="CDT1"/>
    <property type="match status" value="1"/>
</dbReference>
<dbReference type="PANTHER" id="PTHR28637">
    <property type="entry name" value="DNA REPLICATION FACTOR CDT1"/>
    <property type="match status" value="1"/>
</dbReference>
<dbReference type="PANTHER" id="PTHR28637:SF1">
    <property type="entry name" value="DNA REPLICATION FACTOR CDT1"/>
    <property type="match status" value="1"/>
</dbReference>
<proteinExistence type="inferred from homology"/>
<dbReference type="InterPro" id="IPR036390">
    <property type="entry name" value="WH_DNA-bd_sf"/>
</dbReference>
<dbReference type="GO" id="GO:0070182">
    <property type="term" value="F:DNA polymerase binding"/>
    <property type="evidence" value="ECO:0007669"/>
    <property type="project" value="TreeGrafter"/>
</dbReference>
<keyword evidence="2" id="KW-0131">Cell cycle</keyword>
<dbReference type="AlphaFoldDB" id="A0A146LN12"/>
<feature type="region of interest" description="Disordered" evidence="3">
    <location>
        <begin position="215"/>
        <end position="235"/>
    </location>
</feature>
<feature type="region of interest" description="Disordered" evidence="3">
    <location>
        <begin position="132"/>
        <end position="179"/>
    </location>
</feature>
<dbReference type="CDD" id="cd08767">
    <property type="entry name" value="Cdt1_c"/>
    <property type="match status" value="1"/>
</dbReference>
<feature type="compositionally biased region" description="Low complexity" evidence="3">
    <location>
        <begin position="224"/>
        <end position="233"/>
    </location>
</feature>
<evidence type="ECO:0000256" key="2">
    <source>
        <dbReference type="ARBA" id="ARBA00023306"/>
    </source>
</evidence>
<evidence type="ECO:0000256" key="3">
    <source>
        <dbReference type="SAM" id="MobiDB-lite"/>
    </source>
</evidence>
<feature type="region of interest" description="Disordered" evidence="3">
    <location>
        <begin position="255"/>
        <end position="276"/>
    </location>
</feature>
<comment type="similarity">
    <text evidence="1">Belongs to the Cdt1 family.</text>
</comment>
<dbReference type="GO" id="GO:0005634">
    <property type="term" value="C:nucleus"/>
    <property type="evidence" value="ECO:0007669"/>
    <property type="project" value="TreeGrafter"/>
</dbReference>
<name>A0A146LN12_LYGHE</name>
<dbReference type="GO" id="GO:0000076">
    <property type="term" value="P:DNA replication checkpoint signaling"/>
    <property type="evidence" value="ECO:0007669"/>
    <property type="project" value="TreeGrafter"/>
</dbReference>
<dbReference type="InterPro" id="IPR032054">
    <property type="entry name" value="Cdt1_C"/>
</dbReference>
<dbReference type="EMBL" id="GDHC01009870">
    <property type="protein sequence ID" value="JAQ08759.1"/>
    <property type="molecule type" value="Transcribed_RNA"/>
</dbReference>
<dbReference type="Pfam" id="PF16679">
    <property type="entry name" value="CDT1_C"/>
    <property type="match status" value="1"/>
</dbReference>
<dbReference type="Pfam" id="PF08839">
    <property type="entry name" value="CDT1"/>
    <property type="match status" value="1"/>
</dbReference>
<protein>
    <submittedName>
        <fullName evidence="5">DNA replication factor Cdt1</fullName>
    </submittedName>
</protein>
<evidence type="ECO:0000313" key="5">
    <source>
        <dbReference type="EMBL" id="JAQ08759.1"/>
    </source>
</evidence>
<feature type="compositionally biased region" description="Polar residues" evidence="3">
    <location>
        <begin position="140"/>
        <end position="151"/>
    </location>
</feature>
<dbReference type="Gene3D" id="1.10.10.1420">
    <property type="entry name" value="DNA replication factor Cdt1, C-terminal WH domain"/>
    <property type="match status" value="1"/>
</dbReference>
<dbReference type="InterPro" id="IPR038090">
    <property type="entry name" value="Cdt1_C_WH_dom_sf"/>
</dbReference>
<feature type="domain" description="CDT1 Geminin-binding" evidence="4">
    <location>
        <begin position="413"/>
        <end position="580"/>
    </location>
</feature>
<dbReference type="GO" id="GO:0030174">
    <property type="term" value="P:regulation of DNA-templated DNA replication initiation"/>
    <property type="evidence" value="ECO:0007669"/>
    <property type="project" value="InterPro"/>
</dbReference>
<dbReference type="GO" id="GO:0003677">
    <property type="term" value="F:DNA binding"/>
    <property type="evidence" value="ECO:0007669"/>
    <property type="project" value="InterPro"/>
</dbReference>
<dbReference type="GO" id="GO:0071163">
    <property type="term" value="P:DNA replication preinitiation complex assembly"/>
    <property type="evidence" value="ECO:0007669"/>
    <property type="project" value="InterPro"/>
</dbReference>
<sequence>TSISLPFCFPRSTFLFTFPFSVHGVVSPFFLTKFCKNLVFQEQVFELSRYSFFFESTTNRERHRGFWSEDFTSWTAPSRRMALQTSIAEYFNLRKRGAADDLKKVTPSNKVLILDKNAVAVDTSKDVESSGRSIIYAESPQGSTKKTNTAPKRSRKTPLIASRRLSASKDKKEAGQSDIRKCLWPSKAVGIQEESSPKPSEEIDTSAVNVPFHIHSLSPKKKPSTPTKAPLTPKKTETNETDLLCSSSLGFTTPKKDGNVVNDPQEGSSGIKSERSSTIKTVRSEAIKKSTKLADLKNRLKKFNDGFNKLKEIQDRKEKLAASPKIQEFRTIELEVNVSPKKPTEVAREVKSLKSPSLLRKSLFMSPTKPSTGAPAYVSPRKLFDTPPQTSPSKPAYQRFYDLAVAGKPALPLPYKFRCLAETFRSVDTVVSMMYNRNENVVFNKLRASVQQLSKRNLNESHIGQIMSVLPAAFELKREKVRSFGSQKEQYELVLKPVIPEGEATSNGGDNVKVSMSPSILLQRRRDFYNALLEKAKDHHELFLSSLDPPLVIPKDKLMRWHPDFDVDSCADVLPASLPSAPVQEKLSTAKDVLIKAKDMLSSNNRMEKALERLSGTQPPLPTSETAAATAALAKALKGIPKSLLEKVRAKQAAKTAALLTRCPEETKRRLELTRLPELSRILRNIFVLERKNVIPLPVVLEKISQSYREVLSQDDTMRHIQLIKESVPGWITEIMDGEKKYIRLARDADFARITKRLQQLITDNKVNL</sequence>
<evidence type="ECO:0000259" key="4">
    <source>
        <dbReference type="SMART" id="SM01075"/>
    </source>
</evidence>
<feature type="region of interest" description="Disordered" evidence="3">
    <location>
        <begin position="364"/>
        <end position="391"/>
    </location>
</feature>
<evidence type="ECO:0000256" key="1">
    <source>
        <dbReference type="ARBA" id="ARBA00008356"/>
    </source>
</evidence>
<dbReference type="GO" id="GO:0000278">
    <property type="term" value="P:mitotic cell cycle"/>
    <property type="evidence" value="ECO:0007669"/>
    <property type="project" value="TreeGrafter"/>
</dbReference>
<dbReference type="CDD" id="cd08674">
    <property type="entry name" value="Cdt1_m"/>
    <property type="match status" value="1"/>
</dbReference>